<evidence type="ECO:0000313" key="2">
    <source>
        <dbReference type="Proteomes" id="UP000828251"/>
    </source>
</evidence>
<organism evidence="1 2">
    <name type="scientific">Gossypium stocksii</name>
    <dbReference type="NCBI Taxonomy" id="47602"/>
    <lineage>
        <taxon>Eukaryota</taxon>
        <taxon>Viridiplantae</taxon>
        <taxon>Streptophyta</taxon>
        <taxon>Embryophyta</taxon>
        <taxon>Tracheophyta</taxon>
        <taxon>Spermatophyta</taxon>
        <taxon>Magnoliopsida</taxon>
        <taxon>eudicotyledons</taxon>
        <taxon>Gunneridae</taxon>
        <taxon>Pentapetalae</taxon>
        <taxon>rosids</taxon>
        <taxon>malvids</taxon>
        <taxon>Malvales</taxon>
        <taxon>Malvaceae</taxon>
        <taxon>Malvoideae</taxon>
        <taxon>Gossypium</taxon>
    </lineage>
</organism>
<dbReference type="EMBL" id="JAIQCV010000007">
    <property type="protein sequence ID" value="KAH1083247.1"/>
    <property type="molecule type" value="Genomic_DNA"/>
</dbReference>
<feature type="non-terminal residue" evidence="1">
    <location>
        <position position="1"/>
    </location>
</feature>
<dbReference type="Proteomes" id="UP000828251">
    <property type="component" value="Unassembled WGS sequence"/>
</dbReference>
<gene>
    <name evidence="1" type="ORF">J1N35_023008</name>
</gene>
<accession>A0A9D3VIZ4</accession>
<keyword evidence="2" id="KW-1185">Reference proteome</keyword>
<name>A0A9D3VIZ4_9ROSI</name>
<evidence type="ECO:0000313" key="1">
    <source>
        <dbReference type="EMBL" id="KAH1083247.1"/>
    </source>
</evidence>
<reference evidence="1 2" key="1">
    <citation type="journal article" date="2021" name="Plant Biotechnol. J.">
        <title>Multi-omics assisted identification of the key and species-specific regulatory components of drought-tolerant mechanisms in Gossypium stocksii.</title>
        <authorList>
            <person name="Yu D."/>
            <person name="Ke L."/>
            <person name="Zhang D."/>
            <person name="Wu Y."/>
            <person name="Sun Y."/>
            <person name="Mei J."/>
            <person name="Sun J."/>
            <person name="Sun Y."/>
        </authorList>
    </citation>
    <scope>NUCLEOTIDE SEQUENCE [LARGE SCALE GENOMIC DNA]</scope>
    <source>
        <strain evidence="2">cv. E1</strain>
        <tissue evidence="1">Leaf</tissue>
    </source>
</reference>
<protein>
    <submittedName>
        <fullName evidence="1">Uncharacterized protein</fullName>
    </submittedName>
</protein>
<sequence length="110" mass="12509">DVVEIGDTRRKIRDVLKVEPLAALAMSQSSKIFKKTHFYPKGSVVPFQEETVSVHVKPWQREMGVLCKVVGLPSEFKVLKEMKRATLNMSYREGRQVKSQQNFKGQLGSS</sequence>
<dbReference type="AlphaFoldDB" id="A0A9D3VIZ4"/>
<proteinExistence type="predicted"/>
<dbReference type="OrthoDB" id="1608002at2759"/>
<comment type="caution">
    <text evidence="1">The sequence shown here is derived from an EMBL/GenBank/DDBJ whole genome shotgun (WGS) entry which is preliminary data.</text>
</comment>